<dbReference type="InterPro" id="IPR036249">
    <property type="entry name" value="Thioredoxin-like_sf"/>
</dbReference>
<dbReference type="InterPro" id="IPR010350">
    <property type="entry name" value="Aim32/Apd1-like_bac"/>
</dbReference>
<dbReference type="EMBL" id="WFLN01000004">
    <property type="protein sequence ID" value="KAB8033266.1"/>
    <property type="molecule type" value="Genomic_DNA"/>
</dbReference>
<dbReference type="Pfam" id="PF06999">
    <property type="entry name" value="Suc_Fer-like"/>
    <property type="match status" value="1"/>
</dbReference>
<proteinExistence type="predicted"/>
<dbReference type="PIRSF" id="PIRSF035042">
    <property type="entry name" value="UCP035042_thirdx"/>
    <property type="match status" value="1"/>
</dbReference>
<dbReference type="PANTHER" id="PTHR31902:SF22">
    <property type="entry name" value="SLL1203 PROTEIN"/>
    <property type="match status" value="1"/>
</dbReference>
<sequence>MFYNLNIKGDEARMLKEYIECSFATRQSQEDIICSVSPIDVQISIELNEPWSSVPSKSETFLHHKHLFEVLPSFFKEKIKSGVNHFAQNEFSLANHTRIFYFQKTSHEFSAYKKIELLVPNHEFKEAIYSLKDYQLENKNDFKKWEVTLNKDCREVFICTHAERDNCCGKYGLQIFNKFKEENSKLEKGRFRIWKSSHIGGHRYAPTFFEAPSMRWYGLFNIEDVPHFLNRVENNFQIENNYRGFSGINSSFVQMAEKELFKKYSWQWDLAQNKNYEIILSDDCSNATVLFYFSFPDANGVVKKIYDIQFEKLITGIASCGSDDSKSVKQYKIVEIIE</sequence>
<evidence type="ECO:0000313" key="2">
    <source>
        <dbReference type="Proteomes" id="UP000442694"/>
    </source>
</evidence>
<name>A0A833N7R6_9BACT</name>
<dbReference type="InterPro" id="IPR009737">
    <property type="entry name" value="Aim32/Apd1-like"/>
</dbReference>
<comment type="caution">
    <text evidence="1">The sequence shown here is derived from an EMBL/GenBank/DDBJ whole genome shotgun (WGS) entry which is preliminary data.</text>
</comment>
<dbReference type="Proteomes" id="UP000442694">
    <property type="component" value="Unassembled WGS sequence"/>
</dbReference>
<dbReference type="Gene3D" id="3.40.30.10">
    <property type="entry name" value="Glutaredoxin"/>
    <property type="match status" value="1"/>
</dbReference>
<evidence type="ECO:0008006" key="3">
    <source>
        <dbReference type="Google" id="ProtNLM"/>
    </source>
</evidence>
<reference evidence="1 2" key="1">
    <citation type="submission" date="2019-10" db="EMBL/GenBank/DDBJ databases">
        <title>New genus of Silvanigrellaceae.</title>
        <authorList>
            <person name="Pitt A."/>
            <person name="Hahn M.W."/>
        </authorList>
    </citation>
    <scope>NUCLEOTIDE SEQUENCE [LARGE SCALE GENOMIC DNA]</scope>
    <source>
        <strain evidence="1 2">33A1-SZDP</strain>
    </source>
</reference>
<gene>
    <name evidence="1" type="ORF">GCL57_00800</name>
</gene>
<evidence type="ECO:0000313" key="1">
    <source>
        <dbReference type="EMBL" id="KAB8033266.1"/>
    </source>
</evidence>
<dbReference type="AlphaFoldDB" id="A0A833N7R6"/>
<organism evidence="1 2">
    <name type="scientific">Fluviispira multicolorata</name>
    <dbReference type="NCBI Taxonomy" id="2654512"/>
    <lineage>
        <taxon>Bacteria</taxon>
        <taxon>Pseudomonadati</taxon>
        <taxon>Bdellovibrionota</taxon>
        <taxon>Oligoflexia</taxon>
        <taxon>Silvanigrellales</taxon>
        <taxon>Silvanigrellaceae</taxon>
        <taxon>Fluviispira</taxon>
    </lineage>
</organism>
<accession>A0A833N7R6</accession>
<dbReference type="SUPFAM" id="SSF52833">
    <property type="entry name" value="Thioredoxin-like"/>
    <property type="match status" value="1"/>
</dbReference>
<dbReference type="CDD" id="cd03062">
    <property type="entry name" value="TRX_Fd_Sucrase"/>
    <property type="match status" value="1"/>
</dbReference>
<dbReference type="PANTHER" id="PTHR31902">
    <property type="entry name" value="ACTIN PATCHES DISTAL PROTEIN 1"/>
    <property type="match status" value="1"/>
</dbReference>
<protein>
    <recommendedName>
        <fullName evidence="3">Sucrase ferredoxin</fullName>
    </recommendedName>
</protein>
<keyword evidence="2" id="KW-1185">Reference proteome</keyword>